<dbReference type="EMBL" id="JBFRYC010000017">
    <property type="protein sequence ID" value="MEX1663493.1"/>
    <property type="molecule type" value="Genomic_DNA"/>
</dbReference>
<evidence type="ECO:0000313" key="3">
    <source>
        <dbReference type="Proteomes" id="UP001557465"/>
    </source>
</evidence>
<dbReference type="InterPro" id="IPR001279">
    <property type="entry name" value="Metallo-B-lactamas"/>
</dbReference>
<feature type="domain" description="Metallo-beta-lactamase" evidence="1">
    <location>
        <begin position="22"/>
        <end position="203"/>
    </location>
</feature>
<dbReference type="Pfam" id="PF17778">
    <property type="entry name" value="WHD_BLACT"/>
    <property type="match status" value="1"/>
</dbReference>
<dbReference type="PANTHER" id="PTHR23131:SF0">
    <property type="entry name" value="ENDORIBONUCLEASE LACTB2"/>
    <property type="match status" value="1"/>
</dbReference>
<keyword evidence="3" id="KW-1185">Reference proteome</keyword>
<dbReference type="InterPro" id="IPR036388">
    <property type="entry name" value="WH-like_DNA-bd_sf"/>
</dbReference>
<dbReference type="SMART" id="SM00849">
    <property type="entry name" value="Lactamase_B"/>
    <property type="match status" value="1"/>
</dbReference>
<dbReference type="PANTHER" id="PTHR23131">
    <property type="entry name" value="ENDORIBONUCLEASE LACTB2"/>
    <property type="match status" value="1"/>
</dbReference>
<dbReference type="Proteomes" id="UP001557465">
    <property type="component" value="Unassembled WGS sequence"/>
</dbReference>
<protein>
    <submittedName>
        <fullName evidence="2">MBL fold metallo-hydrolase</fullName>
    </submittedName>
</protein>
<proteinExistence type="predicted"/>
<organism evidence="2 3">
    <name type="scientific">Thioclava arctica</name>
    <dbReference type="NCBI Taxonomy" id="3238301"/>
    <lineage>
        <taxon>Bacteria</taxon>
        <taxon>Pseudomonadati</taxon>
        <taxon>Pseudomonadota</taxon>
        <taxon>Alphaproteobacteria</taxon>
        <taxon>Rhodobacterales</taxon>
        <taxon>Paracoccaceae</taxon>
        <taxon>Thioclava</taxon>
    </lineage>
</organism>
<dbReference type="InterPro" id="IPR036866">
    <property type="entry name" value="RibonucZ/Hydroxyglut_hydro"/>
</dbReference>
<dbReference type="CDD" id="cd16278">
    <property type="entry name" value="metallo-hydrolase-like_MBL-fold"/>
    <property type="match status" value="1"/>
</dbReference>
<comment type="caution">
    <text evidence="2">The sequence shown here is derived from an EMBL/GenBank/DDBJ whole genome shotgun (WGS) entry which is preliminary data.</text>
</comment>
<dbReference type="Gene3D" id="3.60.15.10">
    <property type="entry name" value="Ribonuclease Z/Hydroxyacylglutathione hydrolase-like"/>
    <property type="match status" value="1"/>
</dbReference>
<sequence>MEQLQSGLRCLVAPNPSPMTYQGTCTYVIGTGDVAVVDPGPIHQGHLRAILDGLAPGERITHILVTHAHLDHSPGARALSEATGAPIYAFGPPEAGRSDVMRDLAARGVAGGGEGVDHGFAPDQLLGNGETLAHGDWAVTALHTPGHFCNHLCFAIGDAVLSGDLIMGWSSTLISPPDGDLSDYYRSLAQIEALRPRILYPGHGAPVRAPLPLIAEHRAHRETRSAQILQALSSDSSTPAHLTAQIYRDLPHALHGAAQRNVFAHLIELEQQKKVRTTTPLHPDAEFSRC</sequence>
<dbReference type="RefSeq" id="WP_368393025.1">
    <property type="nucleotide sequence ID" value="NZ_JBFRYC010000017.1"/>
</dbReference>
<evidence type="ECO:0000259" key="1">
    <source>
        <dbReference type="SMART" id="SM00849"/>
    </source>
</evidence>
<dbReference type="SUPFAM" id="SSF56281">
    <property type="entry name" value="Metallo-hydrolase/oxidoreductase"/>
    <property type="match status" value="1"/>
</dbReference>
<dbReference type="Gene3D" id="1.10.10.10">
    <property type="entry name" value="Winged helix-like DNA-binding domain superfamily/Winged helix DNA-binding domain"/>
    <property type="match status" value="1"/>
</dbReference>
<evidence type="ECO:0000313" key="2">
    <source>
        <dbReference type="EMBL" id="MEX1663493.1"/>
    </source>
</evidence>
<dbReference type="Pfam" id="PF00753">
    <property type="entry name" value="Lactamase_B"/>
    <property type="match status" value="1"/>
</dbReference>
<dbReference type="InterPro" id="IPR041516">
    <property type="entry name" value="LACTB2_WH"/>
</dbReference>
<accession>A0ABV3TR76</accession>
<dbReference type="InterPro" id="IPR050662">
    <property type="entry name" value="Sec-metab_biosynth-thioest"/>
</dbReference>
<reference evidence="2 3" key="1">
    <citation type="journal article" date="2011" name="Int. J. Syst. Evol. Microbiol.">
        <title>Zhongshania antarctica gen. nov., sp. nov. and Zhongshania guokunii sp. nov., gammaproteobacteria respectively isolated from coastal attached (fast) ice and surface seawater of the Antarctic.</title>
        <authorList>
            <person name="Li H.J."/>
            <person name="Zhang X.Y."/>
            <person name="Chen C.X."/>
            <person name="Zhang Y.J."/>
            <person name="Gao Z.M."/>
            <person name="Yu Y."/>
            <person name="Chen X.L."/>
            <person name="Chen B."/>
            <person name="Zhang Y.Z."/>
        </authorList>
    </citation>
    <scope>NUCLEOTIDE SEQUENCE [LARGE SCALE GENOMIC DNA]</scope>
    <source>
        <strain evidence="2 3">15-R06ZXC-3</strain>
    </source>
</reference>
<gene>
    <name evidence="2" type="ORF">AB4874_18005</name>
</gene>
<name>A0ABV3TR76_9RHOB</name>